<evidence type="ECO:0008006" key="3">
    <source>
        <dbReference type="Google" id="ProtNLM"/>
    </source>
</evidence>
<proteinExistence type="predicted"/>
<organism evidence="1 2">
    <name type="scientific">Pseudogemmobacter faecipullorum</name>
    <dbReference type="NCBI Taxonomy" id="2755041"/>
    <lineage>
        <taxon>Bacteria</taxon>
        <taxon>Pseudomonadati</taxon>
        <taxon>Pseudomonadota</taxon>
        <taxon>Alphaproteobacteria</taxon>
        <taxon>Rhodobacterales</taxon>
        <taxon>Paracoccaceae</taxon>
        <taxon>Pseudogemmobacter</taxon>
    </lineage>
</organism>
<protein>
    <recommendedName>
        <fullName evidence="3">Phage gp6-like head-tail connector protein</fullName>
    </recommendedName>
</protein>
<gene>
    <name evidence="1" type="ORF">H0485_19975</name>
</gene>
<evidence type="ECO:0000313" key="2">
    <source>
        <dbReference type="Proteomes" id="UP001198571"/>
    </source>
</evidence>
<sequence>MVPIRVTPPDAPLVSLEDLKKYLRVDFDDDDDEIKGHERVAVAHLDGWRGILGRCIQLQSWSISFPRPGCHRLPLPDVQSVAVDAGTAVLHRDALGSHVTLTEPATVTMSIEAPGEVREIARALVMMLVKRWYDPPRLIPAPDPISSLIDQVRWGNL</sequence>
<dbReference type="EMBL" id="JACDXX010000035">
    <property type="protein sequence ID" value="MCB5412254.1"/>
    <property type="molecule type" value="Genomic_DNA"/>
</dbReference>
<dbReference type="RefSeq" id="WP_226937679.1">
    <property type="nucleotide sequence ID" value="NZ_JACDXX010000035.1"/>
</dbReference>
<name>A0ABS8CS77_9RHOB</name>
<keyword evidence="2" id="KW-1185">Reference proteome</keyword>
<evidence type="ECO:0000313" key="1">
    <source>
        <dbReference type="EMBL" id="MCB5412254.1"/>
    </source>
</evidence>
<comment type="caution">
    <text evidence="1">The sequence shown here is derived from an EMBL/GenBank/DDBJ whole genome shotgun (WGS) entry which is preliminary data.</text>
</comment>
<accession>A0ABS8CS77</accession>
<dbReference type="Gene3D" id="1.10.3230.30">
    <property type="entry name" value="Phage gp6-like head-tail connector protein"/>
    <property type="match status" value="1"/>
</dbReference>
<dbReference type="Proteomes" id="UP001198571">
    <property type="component" value="Unassembled WGS sequence"/>
</dbReference>
<reference evidence="1 2" key="1">
    <citation type="submission" date="2020-07" db="EMBL/GenBank/DDBJ databases">
        <title>Pseudogemmobacter sp. nov., isolated from poultry manure in Taiwan.</title>
        <authorList>
            <person name="Lin S.-Y."/>
            <person name="Tang Y.-S."/>
            <person name="Young C.-C."/>
        </authorList>
    </citation>
    <scope>NUCLEOTIDE SEQUENCE [LARGE SCALE GENOMIC DNA]</scope>
    <source>
        <strain evidence="1 2">CC-YST710</strain>
    </source>
</reference>